<dbReference type="CDD" id="cd18785">
    <property type="entry name" value="SF2_C"/>
    <property type="match status" value="1"/>
</dbReference>
<dbReference type="Pfam" id="PF04851">
    <property type="entry name" value="ResIII"/>
    <property type="match status" value="1"/>
</dbReference>
<gene>
    <name evidence="3" type="ORF">H4W30_000907</name>
</gene>
<dbReference type="InterPro" id="IPR027417">
    <property type="entry name" value="P-loop_NTPase"/>
</dbReference>
<name>A0ABR9KZW0_9PSEU</name>
<evidence type="ECO:0000259" key="2">
    <source>
        <dbReference type="PROSITE" id="PS51194"/>
    </source>
</evidence>
<dbReference type="Pfam" id="PF00271">
    <property type="entry name" value="Helicase_C"/>
    <property type="match status" value="1"/>
</dbReference>
<protein>
    <submittedName>
        <fullName evidence="3">Superfamily II DNA or RNA helicase</fullName>
    </submittedName>
</protein>
<keyword evidence="3" id="KW-0547">Nucleotide-binding</keyword>
<dbReference type="InterPro" id="IPR001650">
    <property type="entry name" value="Helicase_C-like"/>
</dbReference>
<feature type="domain" description="Helicase ATP-binding" evidence="1">
    <location>
        <begin position="123"/>
        <end position="294"/>
    </location>
</feature>
<evidence type="ECO:0000313" key="3">
    <source>
        <dbReference type="EMBL" id="MBE1573878.1"/>
    </source>
</evidence>
<sequence length="1060" mass="116233">MAIATSRVWARPLVIEGNAVRQLLVEKDLLEVVEEAGDLRVMGKFGVRPATRLGQSADDGPLTAVVPAVHGTHSRVQWNGSNALAAPAEVLRSCVGAIGFREPGEQGSLRRPQVGALHSVIGYWSSGLTEPGIVVMPTGTGKTETMLALFVATRPDRLLVIVPTSALRDQIADKFITLGILQREEIVAPTALRPCVAKLEHGIEDPAAAAQLAAATNVVVATPQVLGKFSIDAREAFLAAFSDLIVDEAHHAPAPSWTSIIDAFAGQRVLLFTATPFREDGKSLPGKMIYRFPLREAQKDGYFTPIDYKTVVSLEDTDAVLAEVAITRLRADLERGYDHVIMARAASVTRAKSILKIYQAKAPDLAPALIYDKLAKSKRDAVITALKTSECRVVVCVDMLGEGFDLPTLKIAALHDAKKSLSPMIQFIGRFTRAASATNARIGTAAAFVRNDPGTALSPLRDLLREDADWNLLLRDITERATAAAEEITAFDTSFSGGPDDVSTPSLEPKMSAIAHRAPISAWDPERALDFYGPDQVLDGRIAIGVDGTLAWFVVEHRGEVPWGDIQTLDECTYELIVMYFAQRKRLLYIHSSDNNGDYADLAEAVLGEGATAITGPVVFRVLANLDRLTPSNIGLLDARDHFNRYTMYVGSDVLEALAEHDKQGKTQTHIATSGFNRGEKVTISAALSGRFWSMTTAPNLRAWKQWCDTQGEKLLNDDIDLVKLFNGLIVPKEVQERPEHVLLAAEWAWEFFAGNGTTLTIAVGEKAYLVTDVEFVVDDHGTTGPFELTLTTPAWKISYQAKFTSHGLHYAPLGDDALVSNRRTTVPLQSWINRNKPNLFLAGDRLLLPDDRLLEPQLDLAPFPTDRMVTPDWKDVDLKVESQGKDRRVDSIQAYMSKLLRTSTTFDVMVDDDRANEAADLVGLRIAGDELHVVLVHCKFSSESEVGARLKDLYEVCGQAVRGAKWRQQGALPLLRHLERRAKAYHSRTGVSPFETGDMTQLHKIMGLGPQLRPRFQTIIAQPGFSRRQATAEHLRVIAGAESYVRAVTGGSFDFYCQE</sequence>
<evidence type="ECO:0000313" key="4">
    <source>
        <dbReference type="Proteomes" id="UP000656548"/>
    </source>
</evidence>
<accession>A0ABR9KZW0</accession>
<dbReference type="InterPro" id="IPR050742">
    <property type="entry name" value="Helicase_Restrict-Modif_Enz"/>
</dbReference>
<dbReference type="PROSITE" id="PS51192">
    <property type="entry name" value="HELICASE_ATP_BIND_1"/>
    <property type="match status" value="1"/>
</dbReference>
<keyword evidence="3" id="KW-0347">Helicase</keyword>
<dbReference type="RefSeq" id="WP_192741622.1">
    <property type="nucleotide sequence ID" value="NZ_JADBEJ010000001.1"/>
</dbReference>
<dbReference type="CDD" id="cd17926">
    <property type="entry name" value="DEXHc_RE"/>
    <property type="match status" value="1"/>
</dbReference>
<keyword evidence="4" id="KW-1185">Reference proteome</keyword>
<keyword evidence="3" id="KW-0378">Hydrolase</keyword>
<dbReference type="PROSITE" id="PS51194">
    <property type="entry name" value="HELICASE_CTER"/>
    <property type="match status" value="1"/>
</dbReference>
<organism evidence="3 4">
    <name type="scientific">Amycolatopsis roodepoortensis</name>
    <dbReference type="NCBI Taxonomy" id="700274"/>
    <lineage>
        <taxon>Bacteria</taxon>
        <taxon>Bacillati</taxon>
        <taxon>Actinomycetota</taxon>
        <taxon>Actinomycetes</taxon>
        <taxon>Pseudonocardiales</taxon>
        <taxon>Pseudonocardiaceae</taxon>
        <taxon>Amycolatopsis</taxon>
    </lineage>
</organism>
<keyword evidence="3" id="KW-0067">ATP-binding</keyword>
<reference evidence="3 4" key="1">
    <citation type="submission" date="2020-10" db="EMBL/GenBank/DDBJ databases">
        <title>Sequencing the genomes of 1000 actinobacteria strains.</title>
        <authorList>
            <person name="Klenk H.-P."/>
        </authorList>
    </citation>
    <scope>NUCLEOTIDE SEQUENCE [LARGE SCALE GENOMIC DNA]</scope>
    <source>
        <strain evidence="3 4">DSM 46661</strain>
    </source>
</reference>
<dbReference type="InterPro" id="IPR006935">
    <property type="entry name" value="Helicase/UvrB_N"/>
</dbReference>
<dbReference type="Gene3D" id="3.40.50.300">
    <property type="entry name" value="P-loop containing nucleotide triphosphate hydrolases"/>
    <property type="match status" value="2"/>
</dbReference>
<dbReference type="GO" id="GO:0004386">
    <property type="term" value="F:helicase activity"/>
    <property type="evidence" value="ECO:0007669"/>
    <property type="project" value="UniProtKB-KW"/>
</dbReference>
<dbReference type="SUPFAM" id="SSF52540">
    <property type="entry name" value="P-loop containing nucleoside triphosphate hydrolases"/>
    <property type="match status" value="1"/>
</dbReference>
<dbReference type="PANTHER" id="PTHR47396:SF1">
    <property type="entry name" value="ATP-DEPENDENT HELICASE IRC3-RELATED"/>
    <property type="match status" value="1"/>
</dbReference>
<dbReference type="SMART" id="SM00487">
    <property type="entry name" value="DEXDc"/>
    <property type="match status" value="1"/>
</dbReference>
<dbReference type="SMART" id="SM00490">
    <property type="entry name" value="HELICc"/>
    <property type="match status" value="1"/>
</dbReference>
<feature type="domain" description="Helicase C-terminal" evidence="2">
    <location>
        <begin position="325"/>
        <end position="496"/>
    </location>
</feature>
<dbReference type="InterPro" id="IPR014001">
    <property type="entry name" value="Helicase_ATP-bd"/>
</dbReference>
<evidence type="ECO:0000259" key="1">
    <source>
        <dbReference type="PROSITE" id="PS51192"/>
    </source>
</evidence>
<proteinExistence type="predicted"/>
<dbReference type="EMBL" id="JADBEJ010000001">
    <property type="protein sequence ID" value="MBE1573878.1"/>
    <property type="molecule type" value="Genomic_DNA"/>
</dbReference>
<comment type="caution">
    <text evidence="3">The sequence shown here is derived from an EMBL/GenBank/DDBJ whole genome shotgun (WGS) entry which is preliminary data.</text>
</comment>
<dbReference type="PANTHER" id="PTHR47396">
    <property type="entry name" value="TYPE I RESTRICTION ENZYME ECOKI R PROTEIN"/>
    <property type="match status" value="1"/>
</dbReference>
<dbReference type="Proteomes" id="UP000656548">
    <property type="component" value="Unassembled WGS sequence"/>
</dbReference>